<gene>
    <name evidence="2" type="ORF">FXN61_25375</name>
</gene>
<feature type="transmembrane region" description="Helical" evidence="1">
    <location>
        <begin position="137"/>
        <end position="154"/>
    </location>
</feature>
<keyword evidence="1" id="KW-0812">Transmembrane</keyword>
<feature type="transmembrane region" description="Helical" evidence="1">
    <location>
        <begin position="60"/>
        <end position="78"/>
    </location>
</feature>
<reference evidence="2 3" key="1">
    <citation type="submission" date="2019-08" db="EMBL/GenBank/DDBJ databases">
        <title>Lentzea from Indian Himalayas.</title>
        <authorList>
            <person name="Mandal S."/>
            <person name="Mallick Gupta A."/>
            <person name="Maiti P.K."/>
            <person name="Sarkar J."/>
            <person name="Mandal S."/>
        </authorList>
    </citation>
    <scope>NUCLEOTIDE SEQUENCE [LARGE SCALE GENOMIC DNA]</scope>
    <source>
        <strain evidence="2 3">PSKA42</strain>
    </source>
</reference>
<comment type="caution">
    <text evidence="2">The sequence shown here is derived from an EMBL/GenBank/DDBJ whole genome shotgun (WGS) entry which is preliminary data.</text>
</comment>
<name>A0ABX1FMA8_9PSEU</name>
<evidence type="ECO:0000313" key="2">
    <source>
        <dbReference type="EMBL" id="NKE59952.1"/>
    </source>
</evidence>
<dbReference type="RefSeq" id="WP_167976612.1">
    <property type="nucleotide sequence ID" value="NZ_VSRL01000101.1"/>
</dbReference>
<evidence type="ECO:0000256" key="1">
    <source>
        <dbReference type="SAM" id="Phobius"/>
    </source>
</evidence>
<feature type="transmembrane region" description="Helical" evidence="1">
    <location>
        <begin position="235"/>
        <end position="254"/>
    </location>
</feature>
<feature type="transmembrane region" description="Helical" evidence="1">
    <location>
        <begin position="161"/>
        <end position="180"/>
    </location>
</feature>
<sequence>MLPRLVAGLALALLVIGLVAVPGGVMRLLGDAAFNTWLFASLWPWALVAAVFVLVCRDHAWVPGAALGLLAGLTGLLGGSGVTHQWLLLGMAATALAVACFASPWWLALAGGVLGAAGVAVVSSAEGLKDSLTSDGRGWIFLLAVVGLLGLAGYRIWREQAWLSTVAPALLLLDAILTLSAEVPQFVIDASLAGLVVVPLIATLTSGVARFAGYLVVAAGLLVRANEYVSAAEPTFTSVAHVTLPLAAAIAAYFSRSR</sequence>
<protein>
    <submittedName>
        <fullName evidence="2">Uncharacterized protein</fullName>
    </submittedName>
</protein>
<feature type="transmembrane region" description="Helical" evidence="1">
    <location>
        <begin position="186"/>
        <end position="204"/>
    </location>
</feature>
<evidence type="ECO:0000313" key="3">
    <source>
        <dbReference type="Proteomes" id="UP001515943"/>
    </source>
</evidence>
<dbReference type="Proteomes" id="UP001515943">
    <property type="component" value="Unassembled WGS sequence"/>
</dbReference>
<accession>A0ABX1FMA8</accession>
<keyword evidence="3" id="KW-1185">Reference proteome</keyword>
<proteinExistence type="predicted"/>
<dbReference type="EMBL" id="VSRL01000101">
    <property type="protein sequence ID" value="NKE59952.1"/>
    <property type="molecule type" value="Genomic_DNA"/>
</dbReference>
<keyword evidence="1" id="KW-1133">Transmembrane helix</keyword>
<feature type="transmembrane region" description="Helical" evidence="1">
    <location>
        <begin position="36"/>
        <end position="55"/>
    </location>
</feature>
<feature type="transmembrane region" description="Helical" evidence="1">
    <location>
        <begin position="106"/>
        <end position="125"/>
    </location>
</feature>
<organism evidence="2 3">
    <name type="scientific">Lentzea indica</name>
    <dbReference type="NCBI Taxonomy" id="2604800"/>
    <lineage>
        <taxon>Bacteria</taxon>
        <taxon>Bacillati</taxon>
        <taxon>Actinomycetota</taxon>
        <taxon>Actinomycetes</taxon>
        <taxon>Pseudonocardiales</taxon>
        <taxon>Pseudonocardiaceae</taxon>
        <taxon>Lentzea</taxon>
    </lineage>
</organism>
<keyword evidence="1" id="KW-0472">Membrane</keyword>